<organism evidence="1 2">
    <name type="scientific">Clavelina lepadiformis</name>
    <name type="common">Light-bulb sea squirt</name>
    <name type="synonym">Ascidia lepadiformis</name>
    <dbReference type="NCBI Taxonomy" id="159417"/>
    <lineage>
        <taxon>Eukaryota</taxon>
        <taxon>Metazoa</taxon>
        <taxon>Chordata</taxon>
        <taxon>Tunicata</taxon>
        <taxon>Ascidiacea</taxon>
        <taxon>Aplousobranchia</taxon>
        <taxon>Clavelinidae</taxon>
        <taxon>Clavelina</taxon>
    </lineage>
</organism>
<proteinExistence type="predicted"/>
<gene>
    <name evidence="1" type="ORF">CVLEPA_LOCUS21672</name>
</gene>
<sequence length="135" mass="14791">MAHVILLSVDCGPESEKLRSGSYLACLPSFLDEDDKAPISVGEMHNDIELARSHALAVLLFEEDHVSGPILRATSRPRLGGSISHIFRHLKLNLCHTSPRQPPKPKASNHCGAGVLNVFTKLFTKKLQNFKGCPI</sequence>
<evidence type="ECO:0000313" key="1">
    <source>
        <dbReference type="EMBL" id="CAK8689706.1"/>
    </source>
</evidence>
<protein>
    <submittedName>
        <fullName evidence="1">Uncharacterized protein</fullName>
    </submittedName>
</protein>
<name>A0ABP0GD48_CLALP</name>
<reference evidence="1 2" key="1">
    <citation type="submission" date="2024-02" db="EMBL/GenBank/DDBJ databases">
        <authorList>
            <person name="Daric V."/>
            <person name="Darras S."/>
        </authorList>
    </citation>
    <scope>NUCLEOTIDE SEQUENCE [LARGE SCALE GENOMIC DNA]</scope>
</reference>
<dbReference type="Proteomes" id="UP001642483">
    <property type="component" value="Unassembled WGS sequence"/>
</dbReference>
<keyword evidence="2" id="KW-1185">Reference proteome</keyword>
<accession>A0ABP0GD48</accession>
<dbReference type="EMBL" id="CAWYQH010000108">
    <property type="protein sequence ID" value="CAK8689706.1"/>
    <property type="molecule type" value="Genomic_DNA"/>
</dbReference>
<evidence type="ECO:0000313" key="2">
    <source>
        <dbReference type="Proteomes" id="UP001642483"/>
    </source>
</evidence>
<comment type="caution">
    <text evidence="1">The sequence shown here is derived from an EMBL/GenBank/DDBJ whole genome shotgun (WGS) entry which is preliminary data.</text>
</comment>